<evidence type="ECO:0000256" key="1">
    <source>
        <dbReference type="SAM" id="MobiDB-lite"/>
    </source>
</evidence>
<proteinExistence type="predicted"/>
<dbReference type="EMBL" id="QXED01000011">
    <property type="protein sequence ID" value="RIV18427.1"/>
    <property type="molecule type" value="Genomic_DNA"/>
</dbReference>
<evidence type="ECO:0000313" key="2">
    <source>
        <dbReference type="EMBL" id="RIV18427.1"/>
    </source>
</evidence>
<dbReference type="Proteomes" id="UP000283523">
    <property type="component" value="Unassembled WGS sequence"/>
</dbReference>
<feature type="compositionally biased region" description="Low complexity" evidence="1">
    <location>
        <begin position="33"/>
        <end position="48"/>
    </location>
</feature>
<comment type="caution">
    <text evidence="2">The sequence shown here is derived from an EMBL/GenBank/DDBJ whole genome shotgun (WGS) entry which is preliminary data.</text>
</comment>
<gene>
    <name evidence="2" type="ORF">DYU11_28020</name>
</gene>
<dbReference type="AlphaFoldDB" id="A0A418LYK1"/>
<sequence length="66" mass="6539">MYAPGEEGGSRPEGTDEANERDDALQGGDMGNEADAALGGLTDGGEAAVDTSGAMGLSGEDYEKTA</sequence>
<name>A0A418LYK1_9BACT</name>
<protein>
    <submittedName>
        <fullName evidence="2">Uncharacterized protein</fullName>
    </submittedName>
</protein>
<organism evidence="2 3">
    <name type="scientific">Fibrisoma montanum</name>
    <dbReference type="NCBI Taxonomy" id="2305895"/>
    <lineage>
        <taxon>Bacteria</taxon>
        <taxon>Pseudomonadati</taxon>
        <taxon>Bacteroidota</taxon>
        <taxon>Cytophagia</taxon>
        <taxon>Cytophagales</taxon>
        <taxon>Spirosomataceae</taxon>
        <taxon>Fibrisoma</taxon>
    </lineage>
</organism>
<evidence type="ECO:0000313" key="3">
    <source>
        <dbReference type="Proteomes" id="UP000283523"/>
    </source>
</evidence>
<keyword evidence="3" id="KW-1185">Reference proteome</keyword>
<feature type="region of interest" description="Disordered" evidence="1">
    <location>
        <begin position="1"/>
        <end position="66"/>
    </location>
</feature>
<reference evidence="2 3" key="1">
    <citation type="submission" date="2018-08" db="EMBL/GenBank/DDBJ databases">
        <title>Fibrisoma montanum sp. nov., isolated from Danxia mountain soil.</title>
        <authorList>
            <person name="Huang Y."/>
        </authorList>
    </citation>
    <scope>NUCLEOTIDE SEQUENCE [LARGE SCALE GENOMIC DNA]</scope>
    <source>
        <strain evidence="2 3">HYT19</strain>
    </source>
</reference>
<accession>A0A418LYK1</accession>